<reference evidence="2 3" key="1">
    <citation type="journal article" date="2021" name="Commun. Biol.">
        <title>The genome of Shorea leprosula (Dipterocarpaceae) highlights the ecological relevance of drought in aseasonal tropical rainforests.</title>
        <authorList>
            <person name="Ng K.K.S."/>
            <person name="Kobayashi M.J."/>
            <person name="Fawcett J.A."/>
            <person name="Hatakeyama M."/>
            <person name="Paape T."/>
            <person name="Ng C.H."/>
            <person name="Ang C.C."/>
            <person name="Tnah L.H."/>
            <person name="Lee C.T."/>
            <person name="Nishiyama T."/>
            <person name="Sese J."/>
            <person name="O'Brien M.J."/>
            <person name="Copetti D."/>
            <person name="Mohd Noor M.I."/>
            <person name="Ong R.C."/>
            <person name="Putra M."/>
            <person name="Sireger I.Z."/>
            <person name="Indrioko S."/>
            <person name="Kosugi Y."/>
            <person name="Izuno A."/>
            <person name="Isagi Y."/>
            <person name="Lee S.L."/>
            <person name="Shimizu K.K."/>
        </authorList>
    </citation>
    <scope>NUCLEOTIDE SEQUENCE [LARGE SCALE GENOMIC DNA]</scope>
    <source>
        <strain evidence="2">214</strain>
    </source>
</reference>
<name>A0AAV5JJ38_9ROSI</name>
<proteinExistence type="predicted"/>
<dbReference type="EMBL" id="BPVZ01000041">
    <property type="protein sequence ID" value="GKV14709.1"/>
    <property type="molecule type" value="Genomic_DNA"/>
</dbReference>
<accession>A0AAV5JJ38</accession>
<gene>
    <name evidence="2" type="ORF">SLEP1_g25540</name>
</gene>
<comment type="caution">
    <text evidence="2">The sequence shown here is derived from an EMBL/GenBank/DDBJ whole genome shotgun (WGS) entry which is preliminary data.</text>
</comment>
<feature type="chain" id="PRO_5043506862" evidence="1">
    <location>
        <begin position="26"/>
        <end position="109"/>
    </location>
</feature>
<evidence type="ECO:0000256" key="1">
    <source>
        <dbReference type="SAM" id="SignalP"/>
    </source>
</evidence>
<organism evidence="2 3">
    <name type="scientific">Rubroshorea leprosula</name>
    <dbReference type="NCBI Taxonomy" id="152421"/>
    <lineage>
        <taxon>Eukaryota</taxon>
        <taxon>Viridiplantae</taxon>
        <taxon>Streptophyta</taxon>
        <taxon>Embryophyta</taxon>
        <taxon>Tracheophyta</taxon>
        <taxon>Spermatophyta</taxon>
        <taxon>Magnoliopsida</taxon>
        <taxon>eudicotyledons</taxon>
        <taxon>Gunneridae</taxon>
        <taxon>Pentapetalae</taxon>
        <taxon>rosids</taxon>
        <taxon>malvids</taxon>
        <taxon>Malvales</taxon>
        <taxon>Dipterocarpaceae</taxon>
        <taxon>Rubroshorea</taxon>
    </lineage>
</organism>
<keyword evidence="3" id="KW-1185">Reference proteome</keyword>
<dbReference type="AlphaFoldDB" id="A0AAV5JJ38"/>
<evidence type="ECO:0000313" key="3">
    <source>
        <dbReference type="Proteomes" id="UP001054252"/>
    </source>
</evidence>
<sequence length="109" mass="12133">MGVTFLDGSWLAMGIISVPMSLTLTDLTADMVVPSIGLLIHQIDSSQSTFFVTTCIEVPLEHNFHFFVQLHHLHCWSNLAPSAEQELSSTCHLRWSPRLGLRLVLLSTS</sequence>
<evidence type="ECO:0000313" key="2">
    <source>
        <dbReference type="EMBL" id="GKV14709.1"/>
    </source>
</evidence>
<feature type="signal peptide" evidence="1">
    <location>
        <begin position="1"/>
        <end position="25"/>
    </location>
</feature>
<protein>
    <submittedName>
        <fullName evidence="2">Uncharacterized protein</fullName>
    </submittedName>
</protein>
<dbReference type="Proteomes" id="UP001054252">
    <property type="component" value="Unassembled WGS sequence"/>
</dbReference>
<keyword evidence="1" id="KW-0732">Signal</keyword>